<dbReference type="Gene3D" id="3.90.70.10">
    <property type="entry name" value="Cysteine proteinases"/>
    <property type="match status" value="1"/>
</dbReference>
<keyword evidence="9 21" id="KW-0645">Protease</keyword>
<dbReference type="CDD" id="cd00044">
    <property type="entry name" value="CysPc"/>
    <property type="match status" value="1"/>
</dbReference>
<dbReference type="EMBL" id="OX459122">
    <property type="protein sequence ID" value="CAI9108176.1"/>
    <property type="molecule type" value="Genomic_DNA"/>
</dbReference>
<dbReference type="GO" id="GO:0006508">
    <property type="term" value="P:proteolysis"/>
    <property type="evidence" value="ECO:0007669"/>
    <property type="project" value="UniProtKB-KW"/>
</dbReference>
<dbReference type="GO" id="GO:0005886">
    <property type="term" value="C:plasma membrane"/>
    <property type="evidence" value="ECO:0007669"/>
    <property type="project" value="UniProtKB-SubCell"/>
</dbReference>
<reference evidence="25" key="1">
    <citation type="submission" date="2023-03" db="EMBL/GenBank/DDBJ databases">
        <authorList>
            <person name="Julca I."/>
        </authorList>
    </citation>
    <scope>NUCLEOTIDE SEQUENCE</scope>
</reference>
<dbReference type="PRINTS" id="PR00704">
    <property type="entry name" value="CALPAIN"/>
</dbReference>
<evidence type="ECO:0000256" key="17">
    <source>
        <dbReference type="ARBA" id="ARBA00022989"/>
    </source>
</evidence>
<keyword evidence="16" id="KW-0256">Endoplasmic reticulum</keyword>
<evidence type="ECO:0000256" key="6">
    <source>
        <dbReference type="ARBA" id="ARBA00022473"/>
    </source>
</evidence>
<evidence type="ECO:0000256" key="3">
    <source>
        <dbReference type="ARBA" id="ARBA00004496"/>
    </source>
</evidence>
<dbReference type="GO" id="GO:0005789">
    <property type="term" value="C:endoplasmic reticulum membrane"/>
    <property type="evidence" value="ECO:0007669"/>
    <property type="project" value="UniProtKB-SubCell"/>
</dbReference>
<feature type="transmembrane region" description="Helical" evidence="23">
    <location>
        <begin position="162"/>
        <end position="184"/>
    </location>
</feature>
<feature type="region of interest" description="Disordered" evidence="22">
    <location>
        <begin position="402"/>
        <end position="421"/>
    </location>
</feature>
<dbReference type="SUPFAM" id="SSF49758">
    <property type="entry name" value="Calpain large subunit, middle domain (domain III)"/>
    <property type="match status" value="1"/>
</dbReference>
<evidence type="ECO:0000256" key="20">
    <source>
        <dbReference type="PIRSR" id="PIRSR622684-1"/>
    </source>
</evidence>
<dbReference type="InterPro" id="IPR022684">
    <property type="entry name" value="Calpain_cysteine_protease"/>
</dbReference>
<sequence length="2147" mass="237583">MERHDELMLACVLSGTLFSVLGSASFAILWAVNWRPWRIYSWIFARKWPGFLQGPHLGVLCSFLSSAAWIIVISPVTVLILWGCWLILILGRDIIGLAVIMAGIALLLAFYSIMLWWRTQWQSSRAVAVLLLLAVGLLCAYELCAVYVTAGARASERYSPSGFFFGVSAIALAINMLFICRMVFNGNGLDVDEYVRKAYKFAYSDCIEVGPVSCLQEPPNPNELYPRQSSRASHLGLLYVGSLVVLFVYSLLYGLTAKESHWLGAITSAAVIILDWNMGACLYGFRLLKSRVAVLFVAGASRVFLICFGVHYWYLGHCVSYAVVASVLLGAAVSRHFSVTNPFAARRDALQSTVIRLREGFRKKEQNSSSSSSDACGSSIKRSSSADAGNLGHGAAPCVGDPSNWNNVEGNNSDKSIESGRPSIALHSSSCRSAVQEPEVGLLNADKNVDYINCLVACSSSGLESQGCESSTSVSANHQQALELNLDLSFQEKLNDPRLASMLKRRAGLREQEISNLLQNKGLDPNFAMMLKDNGLDPRILALLQRSSLDADRDHRDNTEVRINDSNSVIGNVLLPNQISFSEELRRRGLGKWLHFCRIVLHHIAGTPQRAWLLFSLVFILETVIVAVYRPKPISLINASHQQFEFGCAVLLLSPVVCSIMAFLRSLQAEDLVMTSKPRKYGFIAWMLSTCVGLLLSFLSKSSLLLGLSLTVPLMVACLSVAIPIWVRNGYQFWVSRIENVVPAGHHHILGMKEGVVLCICIVLFCGSVLALGAIVSAKPLDVLGYKLLSGGQNRVTSPYASSVYLGWAMASAIALVVTGSLPIVSWFATYRFSLSSAICVGIFAAVLVVFCGASYLEVVSSRDDGVPTKADFLAALLPLICIPALLSLCSGLLKWKDDNWKLTRGAYTFIFIGLLLLLSAISAIIVIIKPWTIGASFLLVLLLIVLAIGVIHYWATNNFYLTRIQMLFVCFLAFLLALAAFLVGWFRGKAFVGASVGYFSFLFLLAGRALTVLLSPPIVVYSPRVLPVYVYDAHADCGKNVSGAFLLLYGIALAIEGWGVVASLKIHPPFAGAAVSAITLVVSFGFAVSRPCLTLEMVEDAVQFLSKETVVQAIGRSATKTRNALSGTYSAPQRSASSAALLVGDPTATRDRAGNFVLPRADVMKLRDRLRNEELVAGSFFGRLRSRRMLRHDSAGDIGHRREMCAHARILALEEAIDTEWVYMWDKFGGYLLLLLGLTAKAERVQDEVRLRLFLDSIGFSDLTAKKIKKWLPEDRRQFEIIQESYIREKEMEEEILMQRREEEGRGKERRKVLLEKEERKWKEIEASLMSSIPNAGSREAAAMAVAVRAVGGDSVLDDSFARERVANIARRIRAAQLSRRALQTKLDGAVCVLDDEPTSSGRHCGVIDSSICQSRKVTFSLTVMIQPESGPICLFGTEFQKQLCWEILVAGSEQGIEAGQVGLRLITKGDRQTTMAREWNIGAASIADGRWHIVTVTIDADIGEVSCYLNGNFDGYQTGLPLSVGSSIWEEGTEIWVGIRPPVDLDAFGRSDSEGAESKMHIMDVFLWGRCLTEDEIASLPTAMGSADYNAVDLPDDNWHWGDSPSRVDDWDSDPADVDLYDRDDVDWDGQYSSGRKRRSDREGFVVDVDSFTRRLRKHRTETQEEINQRMLSVEQAVKESLLARGDTHFTDQEFPPNNRSLFVDPDNPPSKLQVVSNWMRPREIVREKHLDCQPCLFSGTANPSDVCQGRLGDCWFLSAVAVLAEVSHVSKVIITPEYNEEGVYTVRFCIQGEWVPVVVDDWIPCESPGKPAFATSKKLNELWVSILEKAYAKLHGSYEALEGGLVQDALVDLTGGAGEEIDMRSAEAQIDLASGRLWSQLLRFKQEGFLLGAGSPSGSDVHISSSGIVQGHAYSILQVREVDGHKLVQIRNPWASEVEWNGPWSDSSPEWTDRIKHKLKHVPQAKDGIFWMSWQDFQIHFRSIYVCRVYPPEMRYSVHGQWRGYTAGGCQDYDTWHQNPQFRLRATGPDASFPIHVFITLTQGVSFSRTTAGFRNYQSSHDSMMFYIGMRILKTRGRRAAYNIYLHESVGGTDYVNSREISCEMVLDPDPKGYTIVPTTIHPGEEAPFVLSVFTKASVVLEPL</sequence>
<dbReference type="PROSITE" id="PS50203">
    <property type="entry name" value="CALPAIN_CAT"/>
    <property type="match status" value="1"/>
</dbReference>
<dbReference type="InterPro" id="IPR001300">
    <property type="entry name" value="Peptidase_C2_calpain_cat"/>
</dbReference>
<feature type="transmembrane region" description="Helical" evidence="23">
    <location>
        <begin position="129"/>
        <end position="150"/>
    </location>
</feature>
<feature type="transmembrane region" description="Helical" evidence="23">
    <location>
        <begin position="835"/>
        <end position="857"/>
    </location>
</feature>
<feature type="transmembrane region" description="Helical" evidence="23">
    <location>
        <begin position="873"/>
        <end position="894"/>
    </location>
</feature>
<feature type="active site" evidence="20 21">
    <location>
        <position position="1915"/>
    </location>
</feature>
<comment type="subcellular location">
    <subcellularLocation>
        <location evidence="4">Cell membrane</location>
        <topology evidence="4">Multi-pass membrane protein</topology>
    </subcellularLocation>
    <subcellularLocation>
        <location evidence="3">Cytoplasm</location>
    </subcellularLocation>
    <subcellularLocation>
        <location evidence="2">Endoplasmic reticulum membrane</location>
        <topology evidence="2">Multi-pass membrane protein</topology>
    </subcellularLocation>
    <subcellularLocation>
        <location evidence="1">Endosome membrane</location>
        <topology evidence="1">Multi-pass membrane protein</topology>
    </subcellularLocation>
</comment>
<keyword evidence="10 23" id="KW-0812">Transmembrane</keyword>
<dbReference type="InterPro" id="IPR038765">
    <property type="entry name" value="Papain-like_cys_pep_sf"/>
</dbReference>
<evidence type="ECO:0000313" key="25">
    <source>
        <dbReference type="EMBL" id="CAI9108176.1"/>
    </source>
</evidence>
<keyword evidence="14 21" id="KW-0378">Hydrolase</keyword>
<dbReference type="InterPro" id="IPR013320">
    <property type="entry name" value="ConA-like_dom_sf"/>
</dbReference>
<feature type="transmembrane region" description="Helical" evidence="23">
    <location>
        <begin position="935"/>
        <end position="955"/>
    </location>
</feature>
<name>A0AAV1DJX7_OLDCO</name>
<evidence type="ECO:0000256" key="12">
    <source>
        <dbReference type="ARBA" id="ARBA00022737"/>
    </source>
</evidence>
<evidence type="ECO:0000256" key="9">
    <source>
        <dbReference type="ARBA" id="ARBA00022670"/>
    </source>
</evidence>
<feature type="transmembrane region" description="Helical" evidence="23">
    <location>
        <begin position="756"/>
        <end position="778"/>
    </location>
</feature>
<evidence type="ECO:0000256" key="14">
    <source>
        <dbReference type="ARBA" id="ARBA00022801"/>
    </source>
</evidence>
<keyword evidence="15 21" id="KW-0788">Thiol protease</keyword>
<evidence type="ECO:0000256" key="7">
    <source>
        <dbReference type="ARBA" id="ARBA00022475"/>
    </source>
</evidence>
<feature type="transmembrane region" description="Helical" evidence="23">
    <location>
        <begin position="705"/>
        <end position="727"/>
    </location>
</feature>
<evidence type="ECO:0000256" key="13">
    <source>
        <dbReference type="ARBA" id="ARBA00022753"/>
    </source>
</evidence>
<feature type="transmembrane region" description="Helical" evidence="23">
    <location>
        <begin position="681"/>
        <end position="699"/>
    </location>
</feature>
<feature type="transmembrane region" description="Helical" evidence="23">
    <location>
        <begin position="55"/>
        <end position="88"/>
    </location>
</feature>
<feature type="transmembrane region" description="Helical" evidence="23">
    <location>
        <begin position="999"/>
        <end position="1021"/>
    </location>
</feature>
<feature type="compositionally biased region" description="Low complexity" evidence="22">
    <location>
        <begin position="368"/>
        <end position="379"/>
    </location>
</feature>
<keyword evidence="13" id="KW-0967">Endosome</keyword>
<feature type="transmembrane region" description="Helical" evidence="23">
    <location>
        <begin position="262"/>
        <end position="285"/>
    </location>
</feature>
<gene>
    <name evidence="25" type="ORF">OLC1_LOCUS16300</name>
</gene>
<dbReference type="CDD" id="cd00214">
    <property type="entry name" value="Calpain_III"/>
    <property type="match status" value="1"/>
</dbReference>
<evidence type="ECO:0000256" key="4">
    <source>
        <dbReference type="ARBA" id="ARBA00004651"/>
    </source>
</evidence>
<evidence type="ECO:0000313" key="26">
    <source>
        <dbReference type="Proteomes" id="UP001161247"/>
    </source>
</evidence>
<dbReference type="Pfam" id="PF01067">
    <property type="entry name" value="Calpain_III"/>
    <property type="match status" value="1"/>
</dbReference>
<dbReference type="PANTHER" id="PTHR10183:SF379">
    <property type="entry name" value="CALPAIN-5"/>
    <property type="match status" value="1"/>
</dbReference>
<dbReference type="InterPro" id="IPR022683">
    <property type="entry name" value="Calpain_III"/>
</dbReference>
<dbReference type="SUPFAM" id="SSF49899">
    <property type="entry name" value="Concanavalin A-like lectins/glucanases"/>
    <property type="match status" value="1"/>
</dbReference>
<dbReference type="InterPro" id="IPR033883">
    <property type="entry name" value="C2_III"/>
</dbReference>
<evidence type="ECO:0000256" key="16">
    <source>
        <dbReference type="ARBA" id="ARBA00022824"/>
    </source>
</evidence>
<evidence type="ECO:0000256" key="8">
    <source>
        <dbReference type="ARBA" id="ARBA00022490"/>
    </source>
</evidence>
<dbReference type="PROSITE" id="PS00139">
    <property type="entry name" value="THIOL_PROTEASE_CYS"/>
    <property type="match status" value="1"/>
</dbReference>
<dbReference type="InterPro" id="IPR036213">
    <property type="entry name" value="Calpain_III_sf"/>
</dbReference>
<keyword evidence="8" id="KW-0963">Cytoplasm</keyword>
<keyword evidence="17 23" id="KW-1133">Transmembrane helix</keyword>
<feature type="transmembrane region" description="Helical" evidence="23">
    <location>
        <begin position="649"/>
        <end position="669"/>
    </location>
</feature>
<feature type="transmembrane region" description="Helical" evidence="23">
    <location>
        <begin position="805"/>
        <end position="828"/>
    </location>
</feature>
<proteinExistence type="inferred from homology"/>
<keyword evidence="18 23" id="KW-0472">Membrane</keyword>
<feature type="active site" evidence="20 21">
    <location>
        <position position="1757"/>
    </location>
</feature>
<dbReference type="Gene3D" id="2.60.120.200">
    <property type="match status" value="1"/>
</dbReference>
<feature type="domain" description="Calpain catalytic" evidence="24">
    <location>
        <begin position="1691"/>
        <end position="1993"/>
    </location>
</feature>
<dbReference type="PANTHER" id="PTHR10183">
    <property type="entry name" value="CALPAIN"/>
    <property type="match status" value="1"/>
</dbReference>
<dbReference type="FunFam" id="3.90.70.10:FF:000038">
    <property type="entry name" value="Calpain-type cysteine protease DEK1"/>
    <property type="match status" value="1"/>
</dbReference>
<dbReference type="FunFam" id="2.60.120.380:FF:000005">
    <property type="entry name" value="calpain-type cysteine protease DEK1"/>
    <property type="match status" value="1"/>
</dbReference>
<evidence type="ECO:0000256" key="1">
    <source>
        <dbReference type="ARBA" id="ARBA00004337"/>
    </source>
</evidence>
<feature type="transmembrane region" description="Helical" evidence="23">
    <location>
        <begin position="906"/>
        <end position="929"/>
    </location>
</feature>
<dbReference type="GO" id="GO:0010008">
    <property type="term" value="C:endosome membrane"/>
    <property type="evidence" value="ECO:0007669"/>
    <property type="project" value="UniProtKB-SubCell"/>
</dbReference>
<dbReference type="SMART" id="SM00720">
    <property type="entry name" value="calpain_III"/>
    <property type="match status" value="1"/>
</dbReference>
<evidence type="ECO:0000256" key="11">
    <source>
        <dbReference type="ARBA" id="ARBA00022729"/>
    </source>
</evidence>
<evidence type="ECO:0000256" key="22">
    <source>
        <dbReference type="SAM" id="MobiDB-lite"/>
    </source>
</evidence>
<evidence type="ECO:0000256" key="15">
    <source>
        <dbReference type="ARBA" id="ARBA00022807"/>
    </source>
</evidence>
<dbReference type="SMART" id="SM00230">
    <property type="entry name" value="CysPc"/>
    <property type="match status" value="1"/>
</dbReference>
<evidence type="ECO:0000256" key="18">
    <source>
        <dbReference type="ARBA" id="ARBA00023136"/>
    </source>
</evidence>
<evidence type="ECO:0000256" key="19">
    <source>
        <dbReference type="ARBA" id="ARBA00079208"/>
    </source>
</evidence>
<dbReference type="Pfam" id="PF00648">
    <property type="entry name" value="Peptidase_C2"/>
    <property type="match status" value="1"/>
</dbReference>
<dbReference type="SUPFAM" id="SSF54001">
    <property type="entry name" value="Cysteine proteinases"/>
    <property type="match status" value="1"/>
</dbReference>
<feature type="transmembrane region" description="Helical" evidence="23">
    <location>
        <begin position="94"/>
        <end position="117"/>
    </location>
</feature>
<dbReference type="InterPro" id="IPR022682">
    <property type="entry name" value="Calpain_domain_III"/>
</dbReference>
<feature type="transmembrane region" description="Helical" evidence="23">
    <location>
        <begin position="12"/>
        <end position="34"/>
    </location>
</feature>
<keyword evidence="11" id="KW-0732">Signal</keyword>
<dbReference type="GO" id="GO:0004198">
    <property type="term" value="F:calcium-dependent cysteine-type endopeptidase activity"/>
    <property type="evidence" value="ECO:0007669"/>
    <property type="project" value="InterPro"/>
</dbReference>
<accession>A0AAV1DJX7</accession>
<protein>
    <recommendedName>
        <fullName evidence="19">Protein DEFECTIVE KERNEL 1</fullName>
    </recommendedName>
</protein>
<dbReference type="Proteomes" id="UP001161247">
    <property type="component" value="Chromosome 5"/>
</dbReference>
<feature type="compositionally biased region" description="Polar residues" evidence="22">
    <location>
        <begin position="403"/>
        <end position="414"/>
    </location>
</feature>
<dbReference type="Gene3D" id="2.60.120.380">
    <property type="match status" value="1"/>
</dbReference>
<evidence type="ECO:0000256" key="23">
    <source>
        <dbReference type="SAM" id="Phobius"/>
    </source>
</evidence>
<organism evidence="25 26">
    <name type="scientific">Oldenlandia corymbosa var. corymbosa</name>
    <dbReference type="NCBI Taxonomy" id="529605"/>
    <lineage>
        <taxon>Eukaryota</taxon>
        <taxon>Viridiplantae</taxon>
        <taxon>Streptophyta</taxon>
        <taxon>Embryophyta</taxon>
        <taxon>Tracheophyta</taxon>
        <taxon>Spermatophyta</taxon>
        <taxon>Magnoliopsida</taxon>
        <taxon>eudicotyledons</taxon>
        <taxon>Gunneridae</taxon>
        <taxon>Pentapetalae</taxon>
        <taxon>asterids</taxon>
        <taxon>lamiids</taxon>
        <taxon>Gentianales</taxon>
        <taxon>Rubiaceae</taxon>
        <taxon>Rubioideae</taxon>
        <taxon>Spermacoceae</taxon>
        <taxon>Hedyotis-Oldenlandia complex</taxon>
        <taxon>Oldenlandia</taxon>
    </lineage>
</organism>
<feature type="transmembrane region" description="Helical" evidence="23">
    <location>
        <begin position="319"/>
        <end position="337"/>
    </location>
</feature>
<feature type="transmembrane region" description="Helical" evidence="23">
    <location>
        <begin position="292"/>
        <end position="313"/>
    </location>
</feature>
<feature type="active site" evidence="20 21">
    <location>
        <position position="1935"/>
    </location>
</feature>
<keyword evidence="26" id="KW-1185">Reference proteome</keyword>
<feature type="transmembrane region" description="Helical" evidence="23">
    <location>
        <begin position="611"/>
        <end position="629"/>
    </location>
</feature>
<keyword evidence="12" id="KW-0677">Repeat</keyword>
<comment type="similarity">
    <text evidence="5">Belongs to the peptidase C2 family.</text>
</comment>
<evidence type="ECO:0000256" key="10">
    <source>
        <dbReference type="ARBA" id="ARBA00022692"/>
    </source>
</evidence>
<feature type="transmembrane region" description="Helical" evidence="23">
    <location>
        <begin position="237"/>
        <end position="256"/>
    </location>
</feature>
<feature type="region of interest" description="Disordered" evidence="22">
    <location>
        <begin position="362"/>
        <end position="381"/>
    </location>
</feature>
<evidence type="ECO:0000256" key="21">
    <source>
        <dbReference type="PROSITE-ProRule" id="PRU00239"/>
    </source>
</evidence>
<keyword evidence="7" id="KW-1003">Cell membrane</keyword>
<evidence type="ECO:0000256" key="5">
    <source>
        <dbReference type="ARBA" id="ARBA00007623"/>
    </source>
</evidence>
<feature type="transmembrane region" description="Helical" evidence="23">
    <location>
        <begin position="1042"/>
        <end position="1065"/>
    </location>
</feature>
<feature type="transmembrane region" description="Helical" evidence="23">
    <location>
        <begin position="967"/>
        <end position="987"/>
    </location>
</feature>
<evidence type="ECO:0000256" key="2">
    <source>
        <dbReference type="ARBA" id="ARBA00004477"/>
    </source>
</evidence>
<dbReference type="FunFam" id="2.60.120.200:FF:000165">
    <property type="entry name" value="Calpain-type cysteine protease DEK1"/>
    <property type="match status" value="1"/>
</dbReference>
<keyword evidence="6" id="KW-0217">Developmental protein</keyword>
<dbReference type="InterPro" id="IPR000169">
    <property type="entry name" value="Pept_cys_AS"/>
</dbReference>
<evidence type="ECO:0000259" key="24">
    <source>
        <dbReference type="PROSITE" id="PS50203"/>
    </source>
</evidence>